<keyword evidence="4" id="KW-1185">Reference proteome</keyword>
<dbReference type="OrthoDB" id="9810140at2"/>
<organism evidence="3 4">
    <name type="scientific">Primorskyibacter sedentarius</name>
    <dbReference type="NCBI Taxonomy" id="745311"/>
    <lineage>
        <taxon>Bacteria</taxon>
        <taxon>Pseudomonadati</taxon>
        <taxon>Pseudomonadota</taxon>
        <taxon>Alphaproteobacteria</taxon>
        <taxon>Rhodobacterales</taxon>
        <taxon>Roseobacteraceae</taxon>
        <taxon>Primorskyibacter</taxon>
    </lineage>
</organism>
<dbReference type="RefSeq" id="WP_132241015.1">
    <property type="nucleotide sequence ID" value="NZ_SLZU01000001.1"/>
</dbReference>
<dbReference type="GO" id="GO:0006355">
    <property type="term" value="P:regulation of DNA-templated transcription"/>
    <property type="evidence" value="ECO:0007669"/>
    <property type="project" value="InterPro"/>
</dbReference>
<accession>A0A4V2UPS4</accession>
<dbReference type="InterPro" id="IPR009061">
    <property type="entry name" value="DNA-bd_dom_put_sf"/>
</dbReference>
<protein>
    <submittedName>
        <fullName evidence="3">DNA-binding transcriptional MerR regulator</fullName>
    </submittedName>
</protein>
<sequence length="321" mass="34448">MSKSPDAFRTISEVAEWLDTPAHVLRFWESKFTQVKPVKRAGGRRYYRPADMELIGGIKKLLHDDGMTIKGVQKMLREQGVRKVSQLSQPVDGASEDIVEAAPFQEMVEAEDTVVSFGSARAEEADSTSAAQMDFPEMPQVPVASDVAPETGAEAEASPEPVAEEVTEAPVQEVTAETPESLGMEAFPLEVPDHIPVPPEAPEDTRQANAAQGDGSDLPEFLTTPSFPEQGSEAAPAQVAQATVEEAELPDDADEAALAEARRAVLDRPELAPVPQDAEIAAEPGALSHLAQIRQLTREDAARIVAAAEQLRALNARLTSD</sequence>
<evidence type="ECO:0000313" key="4">
    <source>
        <dbReference type="Proteomes" id="UP000295696"/>
    </source>
</evidence>
<dbReference type="PROSITE" id="PS50937">
    <property type="entry name" value="HTH_MERR_2"/>
    <property type="match status" value="1"/>
</dbReference>
<feature type="domain" description="HTH merR-type" evidence="2">
    <location>
        <begin position="10"/>
        <end position="78"/>
    </location>
</feature>
<dbReference type="Pfam" id="PF13411">
    <property type="entry name" value="MerR_1"/>
    <property type="match status" value="1"/>
</dbReference>
<dbReference type="Gene3D" id="1.10.1660.10">
    <property type="match status" value="1"/>
</dbReference>
<dbReference type="GO" id="GO:0003677">
    <property type="term" value="F:DNA binding"/>
    <property type="evidence" value="ECO:0007669"/>
    <property type="project" value="UniProtKB-KW"/>
</dbReference>
<proteinExistence type="predicted"/>
<gene>
    <name evidence="3" type="ORF">EDD52_10138</name>
</gene>
<dbReference type="CDD" id="cd04765">
    <property type="entry name" value="HTH_MlrA-like_sg2"/>
    <property type="match status" value="1"/>
</dbReference>
<feature type="region of interest" description="Disordered" evidence="1">
    <location>
        <begin position="147"/>
        <end position="166"/>
    </location>
</feature>
<dbReference type="AlphaFoldDB" id="A0A4V2UPS4"/>
<evidence type="ECO:0000259" key="2">
    <source>
        <dbReference type="PROSITE" id="PS50937"/>
    </source>
</evidence>
<evidence type="ECO:0000256" key="1">
    <source>
        <dbReference type="SAM" id="MobiDB-lite"/>
    </source>
</evidence>
<dbReference type="SMART" id="SM00422">
    <property type="entry name" value="HTH_MERR"/>
    <property type="match status" value="1"/>
</dbReference>
<feature type="region of interest" description="Disordered" evidence="1">
    <location>
        <begin position="192"/>
        <end position="236"/>
    </location>
</feature>
<evidence type="ECO:0000313" key="3">
    <source>
        <dbReference type="EMBL" id="TCS66950.1"/>
    </source>
</evidence>
<dbReference type="SUPFAM" id="SSF46955">
    <property type="entry name" value="Putative DNA-binding domain"/>
    <property type="match status" value="1"/>
</dbReference>
<comment type="caution">
    <text evidence="3">The sequence shown here is derived from an EMBL/GenBank/DDBJ whole genome shotgun (WGS) entry which is preliminary data.</text>
</comment>
<keyword evidence="3" id="KW-0238">DNA-binding</keyword>
<dbReference type="Proteomes" id="UP000295696">
    <property type="component" value="Unassembled WGS sequence"/>
</dbReference>
<reference evidence="3 4" key="1">
    <citation type="submission" date="2019-03" db="EMBL/GenBank/DDBJ databases">
        <title>Genomic Encyclopedia of Type Strains, Phase IV (KMG-IV): sequencing the most valuable type-strain genomes for metagenomic binning, comparative biology and taxonomic classification.</title>
        <authorList>
            <person name="Goeker M."/>
        </authorList>
    </citation>
    <scope>NUCLEOTIDE SEQUENCE [LARGE SCALE GENOMIC DNA]</scope>
    <source>
        <strain evidence="3 4">DSM 104836</strain>
    </source>
</reference>
<dbReference type="EMBL" id="SLZU01000001">
    <property type="protein sequence ID" value="TCS66950.1"/>
    <property type="molecule type" value="Genomic_DNA"/>
</dbReference>
<dbReference type="InterPro" id="IPR000551">
    <property type="entry name" value="MerR-type_HTH_dom"/>
</dbReference>
<name>A0A4V2UPS4_9RHOB</name>